<dbReference type="EMBL" id="ATMH01002484">
    <property type="protein sequence ID" value="EPY33108.1"/>
    <property type="molecule type" value="Genomic_DNA"/>
</dbReference>
<dbReference type="Gene3D" id="1.10.30.10">
    <property type="entry name" value="High mobility group box domain"/>
    <property type="match status" value="1"/>
</dbReference>
<gene>
    <name evidence="2" type="ORF">STCU_02484</name>
</gene>
<sequence length="154" mass="17395">MFRFTVRKLFTSPYFLFVHDVQKKNPVKGKGFQKKLSKMYHSLPEAQKQAYLRRARLAKNPGRDEFRKLQKQYNDKLTHLPVNKRAAAVSALLKQKRAGAPINVEGASSVALRKAKVVKPVAKPAAKTVAKKLKVASKSKQVRTVAKKVKKSKK</sequence>
<protein>
    <submittedName>
        <fullName evidence="2">Kinetoplast DNA-associated protein</fullName>
    </submittedName>
</protein>
<evidence type="ECO:0000313" key="3">
    <source>
        <dbReference type="Proteomes" id="UP000015354"/>
    </source>
</evidence>
<proteinExistence type="predicted"/>
<keyword evidence="3" id="KW-1185">Reference proteome</keyword>
<dbReference type="AlphaFoldDB" id="S9UW67"/>
<organism evidence="2 3">
    <name type="scientific">Strigomonas culicis</name>
    <dbReference type="NCBI Taxonomy" id="28005"/>
    <lineage>
        <taxon>Eukaryota</taxon>
        <taxon>Discoba</taxon>
        <taxon>Euglenozoa</taxon>
        <taxon>Kinetoplastea</taxon>
        <taxon>Metakinetoplastina</taxon>
        <taxon>Trypanosomatida</taxon>
        <taxon>Trypanosomatidae</taxon>
        <taxon>Strigomonadinae</taxon>
        <taxon>Strigomonas</taxon>
    </lineage>
</organism>
<reference evidence="2 3" key="1">
    <citation type="journal article" date="2013" name="PLoS ONE">
        <title>Predicting the Proteins of Angomonas deanei, Strigomonas culicis and Their Respective Endosymbionts Reveals New Aspects of the Trypanosomatidae Family.</title>
        <authorList>
            <person name="Motta M.C."/>
            <person name="Martins A.C."/>
            <person name="de Souza S.S."/>
            <person name="Catta-Preta C.M."/>
            <person name="Silva R."/>
            <person name="Klein C.C."/>
            <person name="de Almeida L.G."/>
            <person name="de Lima Cunha O."/>
            <person name="Ciapina L.P."/>
            <person name="Brocchi M."/>
            <person name="Colabardini A.C."/>
            <person name="de Araujo Lima B."/>
            <person name="Machado C.R."/>
            <person name="de Almeida Soares C.M."/>
            <person name="Probst C.M."/>
            <person name="de Menezes C.B."/>
            <person name="Thompson C.E."/>
            <person name="Bartholomeu D.C."/>
            <person name="Gradia D.F."/>
            <person name="Pavoni D.P."/>
            <person name="Grisard E.C."/>
            <person name="Fantinatti-Garboggini F."/>
            <person name="Marchini F.K."/>
            <person name="Rodrigues-Luiz G.F."/>
            <person name="Wagner G."/>
            <person name="Goldman G.H."/>
            <person name="Fietto J.L."/>
            <person name="Elias M.C."/>
            <person name="Goldman M.H."/>
            <person name="Sagot M.F."/>
            <person name="Pereira M."/>
            <person name="Stoco P.H."/>
            <person name="de Mendonca-Neto R.P."/>
            <person name="Teixeira S.M."/>
            <person name="Maciel T.E."/>
            <person name="de Oliveira Mendes T.A."/>
            <person name="Urmenyi T.P."/>
            <person name="de Souza W."/>
            <person name="Schenkman S."/>
            <person name="de Vasconcelos A.T."/>
        </authorList>
    </citation>
    <scope>NUCLEOTIDE SEQUENCE [LARGE SCALE GENOMIC DNA]</scope>
</reference>
<comment type="caution">
    <text evidence="2">The sequence shown here is derived from an EMBL/GenBank/DDBJ whole genome shotgun (WGS) entry which is preliminary data.</text>
</comment>
<evidence type="ECO:0000259" key="1">
    <source>
        <dbReference type="Pfam" id="PF09011"/>
    </source>
</evidence>
<accession>S9UW67</accession>
<feature type="domain" description="HMG box" evidence="1">
    <location>
        <begin position="11"/>
        <end position="62"/>
    </location>
</feature>
<dbReference type="CDD" id="cd00084">
    <property type="entry name" value="HMG-box_SF"/>
    <property type="match status" value="1"/>
</dbReference>
<dbReference type="InterPro" id="IPR009071">
    <property type="entry name" value="HMG_box_dom"/>
</dbReference>
<dbReference type="InterPro" id="IPR036910">
    <property type="entry name" value="HMG_box_dom_sf"/>
</dbReference>
<dbReference type="Pfam" id="PF09011">
    <property type="entry name" value="HMG_box_2"/>
    <property type="match status" value="1"/>
</dbReference>
<dbReference type="Proteomes" id="UP000015354">
    <property type="component" value="Unassembled WGS sequence"/>
</dbReference>
<evidence type="ECO:0000313" key="2">
    <source>
        <dbReference type="EMBL" id="EPY33108.1"/>
    </source>
</evidence>
<dbReference type="SUPFAM" id="SSF47095">
    <property type="entry name" value="HMG-box"/>
    <property type="match status" value="1"/>
</dbReference>
<name>S9UW67_9TRYP</name>